<dbReference type="EMBL" id="JZDQ02000012">
    <property type="protein sequence ID" value="OIJ26946.1"/>
    <property type="molecule type" value="Genomic_DNA"/>
</dbReference>
<comment type="caution">
    <text evidence="2">The sequence shown here is derived from an EMBL/GenBank/DDBJ whole genome shotgun (WGS) entry which is preliminary data.</text>
</comment>
<gene>
    <name evidence="2" type="ORF">UG56_010015</name>
</gene>
<feature type="region of interest" description="Disordered" evidence="1">
    <location>
        <begin position="17"/>
        <end position="37"/>
    </location>
</feature>
<evidence type="ECO:0008006" key="4">
    <source>
        <dbReference type="Google" id="ProtNLM"/>
    </source>
</evidence>
<sequence length="343" mass="38303">MPVPQLRRGLELVRPVRVDPSGEAGPTERQARGRGWRRSSRGLYVPAGVDGDLAQQRVLEAAAAVPEGYITGWATFAWSGARWFDGTDRAGQPVPVPIVVHENRRDAQPGYVITQERLALRHCRELDGVRGTDPTRSIAYEARYAPDLVGAVVALDMAMNTDLVSKVEVAAYAASLNGWTGIPLLREAIPYVVENSWSPMESEMRLLWEVELGVNWIACNHPVFDLAGNHVGTPDLLDLEAGVVGEYDGALHLAGKQRSRDLKREGDFRRLGLEYVTMVAGDRRDPSDFLQRTQDARRRAQQKLGPRQWTITPPQWWTPTTTVEQRRALAADQRARYLRPRSA</sequence>
<dbReference type="Proteomes" id="UP000033772">
    <property type="component" value="Unassembled WGS sequence"/>
</dbReference>
<keyword evidence="3" id="KW-1185">Reference proteome</keyword>
<evidence type="ECO:0000256" key="1">
    <source>
        <dbReference type="SAM" id="MobiDB-lite"/>
    </source>
</evidence>
<accession>A0A1J4N601</accession>
<dbReference type="AlphaFoldDB" id="A0A1J4N601"/>
<reference evidence="2" key="1">
    <citation type="submission" date="2016-10" db="EMBL/GenBank/DDBJ databases">
        <title>Draft Genome Sequence of Nocardioides luteus Strain BAFB, an Alkane-Degrading Bacterium Isolated from JP-7 Polluted Soil.</title>
        <authorList>
            <person name="Brown L."/>
            <person name="Ruiz O.N."/>
            <person name="Gunasekera T."/>
        </authorList>
    </citation>
    <scope>NUCLEOTIDE SEQUENCE [LARGE SCALE GENOMIC DNA]</scope>
    <source>
        <strain evidence="2">BAFB</strain>
    </source>
</reference>
<name>A0A1J4N601_9ACTN</name>
<organism evidence="2 3">
    <name type="scientific">Nocardioides luteus</name>
    <dbReference type="NCBI Taxonomy" id="1844"/>
    <lineage>
        <taxon>Bacteria</taxon>
        <taxon>Bacillati</taxon>
        <taxon>Actinomycetota</taxon>
        <taxon>Actinomycetes</taxon>
        <taxon>Propionibacteriales</taxon>
        <taxon>Nocardioidaceae</taxon>
        <taxon>Nocardioides</taxon>
    </lineage>
</organism>
<dbReference type="STRING" id="1844.UG56_010015"/>
<evidence type="ECO:0000313" key="3">
    <source>
        <dbReference type="Proteomes" id="UP000033772"/>
    </source>
</evidence>
<evidence type="ECO:0000313" key="2">
    <source>
        <dbReference type="EMBL" id="OIJ26946.1"/>
    </source>
</evidence>
<proteinExistence type="predicted"/>
<protein>
    <recommendedName>
        <fullName evidence="4">DUF559 domain-containing protein</fullName>
    </recommendedName>
</protein>